<gene>
    <name evidence="2" type="ORF">HPBE_LOCUS8927</name>
</gene>
<sequence length="295" mass="34279">MRLRRVIPNLPDVVLRRIFDFLTYEQLCKAECVCRRWQSIVLSIMRRTIHEITVERFGVSSPSVHQVVAFRRLSISCPGNAYDFLAGVIRRSRLSLVRMTTDIEFLANLQHVSRRKYFSNVEELWLLIIDCSDDITERFLAMESVLFTEILFLTIQVHLRAPFYSNVAKVINAFVQRYPKATTRLEIHAENSSMIINQLLELPPVSLRRIKLICTEFNLPRFRFSHLYRVMKDRNIKAKSIAVRDWTLLFDPSTPITAHPIDVLRISSCAVEAVDDFVATLQLTAKQPVRRNSVS</sequence>
<dbReference type="SUPFAM" id="SSF81383">
    <property type="entry name" value="F-box domain"/>
    <property type="match status" value="1"/>
</dbReference>
<dbReference type="PROSITE" id="PS50181">
    <property type="entry name" value="FBOX"/>
    <property type="match status" value="1"/>
</dbReference>
<keyword evidence="3" id="KW-1185">Reference proteome</keyword>
<accession>A0A3P7XTR6</accession>
<dbReference type="SMART" id="SM00256">
    <property type="entry name" value="FBOX"/>
    <property type="match status" value="1"/>
</dbReference>
<name>A0A183FN78_HELPZ</name>
<feature type="domain" description="F-box" evidence="1">
    <location>
        <begin position="4"/>
        <end position="52"/>
    </location>
</feature>
<proteinExistence type="predicted"/>
<reference evidence="2 3" key="1">
    <citation type="submission" date="2018-11" db="EMBL/GenBank/DDBJ databases">
        <authorList>
            <consortium name="Pathogen Informatics"/>
        </authorList>
    </citation>
    <scope>NUCLEOTIDE SEQUENCE [LARGE SCALE GENOMIC DNA]</scope>
</reference>
<dbReference type="Proteomes" id="UP000050761">
    <property type="component" value="Unassembled WGS sequence"/>
</dbReference>
<dbReference type="OrthoDB" id="5860330at2759"/>
<dbReference type="InterPro" id="IPR001810">
    <property type="entry name" value="F-box_dom"/>
</dbReference>
<organism evidence="3 4">
    <name type="scientific">Heligmosomoides polygyrus</name>
    <name type="common">Parasitic roundworm</name>
    <dbReference type="NCBI Taxonomy" id="6339"/>
    <lineage>
        <taxon>Eukaryota</taxon>
        <taxon>Metazoa</taxon>
        <taxon>Ecdysozoa</taxon>
        <taxon>Nematoda</taxon>
        <taxon>Chromadorea</taxon>
        <taxon>Rhabditida</taxon>
        <taxon>Rhabditina</taxon>
        <taxon>Rhabditomorpha</taxon>
        <taxon>Strongyloidea</taxon>
        <taxon>Heligmosomidae</taxon>
        <taxon>Heligmosomoides</taxon>
    </lineage>
</organism>
<dbReference type="AlphaFoldDB" id="A0A183FN78"/>
<protein>
    <submittedName>
        <fullName evidence="4">F-box domain-containing protein</fullName>
    </submittedName>
</protein>
<dbReference type="Gene3D" id="1.20.1280.50">
    <property type="match status" value="1"/>
</dbReference>
<reference evidence="4" key="2">
    <citation type="submission" date="2019-09" db="UniProtKB">
        <authorList>
            <consortium name="WormBaseParasite"/>
        </authorList>
    </citation>
    <scope>IDENTIFICATION</scope>
</reference>
<evidence type="ECO:0000313" key="2">
    <source>
        <dbReference type="EMBL" id="VDO78410.1"/>
    </source>
</evidence>
<dbReference type="Pfam" id="PF12937">
    <property type="entry name" value="F-box-like"/>
    <property type="match status" value="1"/>
</dbReference>
<evidence type="ECO:0000259" key="1">
    <source>
        <dbReference type="PROSITE" id="PS50181"/>
    </source>
</evidence>
<evidence type="ECO:0000313" key="3">
    <source>
        <dbReference type="Proteomes" id="UP000050761"/>
    </source>
</evidence>
<dbReference type="InterPro" id="IPR036047">
    <property type="entry name" value="F-box-like_dom_sf"/>
</dbReference>
<dbReference type="WBParaSite" id="HPBE_0000892601-mRNA-1">
    <property type="protein sequence ID" value="HPBE_0000892601-mRNA-1"/>
    <property type="gene ID" value="HPBE_0000892601"/>
</dbReference>
<evidence type="ECO:0000313" key="4">
    <source>
        <dbReference type="WBParaSite" id="HPBE_0000892601-mRNA-1"/>
    </source>
</evidence>
<dbReference type="EMBL" id="UZAH01026293">
    <property type="protein sequence ID" value="VDO78410.1"/>
    <property type="molecule type" value="Genomic_DNA"/>
</dbReference>
<accession>A0A183FN78</accession>